<dbReference type="AlphaFoldDB" id="A0A512N3X4"/>
<keyword evidence="5" id="KW-1185">Reference proteome</keyword>
<dbReference type="InterPro" id="IPR037069">
    <property type="entry name" value="AcylCoA_DH/ox_N_sf"/>
</dbReference>
<dbReference type="Pfam" id="PF08028">
    <property type="entry name" value="Acyl-CoA_dh_2"/>
    <property type="match status" value="1"/>
</dbReference>
<dbReference type="Pfam" id="PF02771">
    <property type="entry name" value="Acyl-CoA_dh_N"/>
    <property type="match status" value="1"/>
</dbReference>
<evidence type="ECO:0000313" key="5">
    <source>
        <dbReference type="Proteomes" id="UP000321058"/>
    </source>
</evidence>
<dbReference type="InterPro" id="IPR046373">
    <property type="entry name" value="Acyl-CoA_Oxase/DH_mid-dom_sf"/>
</dbReference>
<dbReference type="GO" id="GO:0003995">
    <property type="term" value="F:acyl-CoA dehydrogenase activity"/>
    <property type="evidence" value="ECO:0007669"/>
    <property type="project" value="TreeGrafter"/>
</dbReference>
<dbReference type="PANTHER" id="PTHR43884:SF12">
    <property type="entry name" value="ISOVALERYL-COA DEHYDROGENASE, MITOCHONDRIAL-RELATED"/>
    <property type="match status" value="1"/>
</dbReference>
<protein>
    <submittedName>
        <fullName evidence="4">Pigment protein</fullName>
    </submittedName>
</protein>
<dbReference type="Gene3D" id="1.10.540.10">
    <property type="entry name" value="Acyl-CoA dehydrogenase/oxidase, N-terminal domain"/>
    <property type="match status" value="1"/>
</dbReference>
<evidence type="ECO:0000313" key="4">
    <source>
        <dbReference type="EMBL" id="GEP53311.1"/>
    </source>
</evidence>
<evidence type="ECO:0000259" key="3">
    <source>
        <dbReference type="Pfam" id="PF08028"/>
    </source>
</evidence>
<dbReference type="Gene3D" id="1.20.140.10">
    <property type="entry name" value="Butyryl-CoA Dehydrogenase, subunit A, domain 3"/>
    <property type="match status" value="1"/>
</dbReference>
<evidence type="ECO:0000256" key="1">
    <source>
        <dbReference type="ARBA" id="ARBA00023002"/>
    </source>
</evidence>
<dbReference type="OrthoDB" id="7316074at2"/>
<dbReference type="Gene3D" id="2.40.110.10">
    <property type="entry name" value="Butyryl-CoA Dehydrogenase, subunit A, domain 2"/>
    <property type="match status" value="1"/>
</dbReference>
<dbReference type="InterPro" id="IPR013786">
    <property type="entry name" value="AcylCoA_DH/ox_N"/>
</dbReference>
<proteinExistence type="predicted"/>
<dbReference type="PANTHER" id="PTHR43884">
    <property type="entry name" value="ACYL-COA DEHYDROGENASE"/>
    <property type="match status" value="1"/>
</dbReference>
<name>A0A512N3X4_9HYPH</name>
<dbReference type="InterPro" id="IPR009100">
    <property type="entry name" value="AcylCoA_DH/oxidase_NM_dom_sf"/>
</dbReference>
<organism evidence="4 5">
    <name type="scientific">Reyranella soli</name>
    <dbReference type="NCBI Taxonomy" id="1230389"/>
    <lineage>
        <taxon>Bacteria</taxon>
        <taxon>Pseudomonadati</taxon>
        <taxon>Pseudomonadota</taxon>
        <taxon>Alphaproteobacteria</taxon>
        <taxon>Hyphomicrobiales</taxon>
        <taxon>Reyranellaceae</taxon>
        <taxon>Reyranella</taxon>
    </lineage>
</organism>
<dbReference type="GO" id="GO:0050660">
    <property type="term" value="F:flavin adenine dinucleotide binding"/>
    <property type="evidence" value="ECO:0007669"/>
    <property type="project" value="InterPro"/>
</dbReference>
<sequence>MRASEVVARTEALIPVLRERAAMVDELRRMPPETVADLKAAGVARLYQPMRFGGCEADMRSGVLALSAVGRGCGSTAWSFVQHLTHNFMLSQWPDQGQHDIWDDDPACLVSGIFIPSCGRARSIDGGYVLSGRWPLVSGVSTADWCLFAAFVDGGGVDTHRYFALPRADIEILDTWHSLGLKGSASNDVVVTDVFVPAHRTLVIGQLKGGPTPGKAVNKGVLYRTPSYAIFGVYISAAVLGIAEAGLELYLEGARRRLALSSGQKVGGYPTQQVKIAEASAAVAAARQLLLSVCDEAGAIAARDGLPDDEQRAKFRSHAAFAGRLAARAVEQLWDAGASSSVYEANPMSRIYRDMSVAARHFTQNWDVNGSTHGRVLMGYELGDPTL</sequence>
<reference evidence="4 5" key="1">
    <citation type="submission" date="2019-07" db="EMBL/GenBank/DDBJ databases">
        <title>Whole genome shotgun sequence of Reyranella soli NBRC 108950.</title>
        <authorList>
            <person name="Hosoyama A."/>
            <person name="Uohara A."/>
            <person name="Ohji S."/>
            <person name="Ichikawa N."/>
        </authorList>
    </citation>
    <scope>NUCLEOTIDE SEQUENCE [LARGE SCALE GENOMIC DNA]</scope>
    <source>
        <strain evidence="4 5">NBRC 108950</strain>
    </source>
</reference>
<evidence type="ECO:0000259" key="2">
    <source>
        <dbReference type="Pfam" id="PF02771"/>
    </source>
</evidence>
<dbReference type="InterPro" id="IPR013107">
    <property type="entry name" value="Acyl-CoA_DH_C"/>
</dbReference>
<gene>
    <name evidence="4" type="ORF">RSO01_04770</name>
</gene>
<dbReference type="InterPro" id="IPR036250">
    <property type="entry name" value="AcylCo_DH-like_C"/>
</dbReference>
<dbReference type="Proteomes" id="UP000321058">
    <property type="component" value="Unassembled WGS sequence"/>
</dbReference>
<dbReference type="SUPFAM" id="SSF47203">
    <property type="entry name" value="Acyl-CoA dehydrogenase C-terminal domain-like"/>
    <property type="match status" value="1"/>
</dbReference>
<dbReference type="EMBL" id="BKAJ01000007">
    <property type="protein sequence ID" value="GEP53311.1"/>
    <property type="molecule type" value="Genomic_DNA"/>
</dbReference>
<dbReference type="PIRSF" id="PIRSF016578">
    <property type="entry name" value="HsaA"/>
    <property type="match status" value="1"/>
</dbReference>
<keyword evidence="1" id="KW-0560">Oxidoreductase</keyword>
<comment type="caution">
    <text evidence="4">The sequence shown here is derived from an EMBL/GenBank/DDBJ whole genome shotgun (WGS) entry which is preliminary data.</text>
</comment>
<feature type="domain" description="Acyl-CoA dehydrogenase/oxidase N-terminal" evidence="2">
    <location>
        <begin position="17"/>
        <end position="84"/>
    </location>
</feature>
<dbReference type="SUPFAM" id="SSF56645">
    <property type="entry name" value="Acyl-CoA dehydrogenase NM domain-like"/>
    <property type="match status" value="1"/>
</dbReference>
<dbReference type="RefSeq" id="WP_147145807.1">
    <property type="nucleotide sequence ID" value="NZ_BKAJ01000007.1"/>
</dbReference>
<feature type="domain" description="Acyl-CoA dehydrogenase C-terminal" evidence="3">
    <location>
        <begin position="234"/>
        <end position="365"/>
    </location>
</feature>
<accession>A0A512N3X4</accession>